<dbReference type="AlphaFoldDB" id="A0A9Q1KTQ0"/>
<evidence type="ECO:0000256" key="4">
    <source>
        <dbReference type="ARBA" id="ARBA00022833"/>
    </source>
</evidence>
<evidence type="ECO:0000259" key="7">
    <source>
        <dbReference type="Pfam" id="PF01435"/>
    </source>
</evidence>
<reference evidence="8" key="1">
    <citation type="submission" date="2022-04" db="EMBL/GenBank/DDBJ databases">
        <title>Carnegiea gigantea Genome sequencing and assembly v2.</title>
        <authorList>
            <person name="Copetti D."/>
            <person name="Sanderson M.J."/>
            <person name="Burquez A."/>
            <person name="Wojciechowski M.F."/>
        </authorList>
    </citation>
    <scope>NUCLEOTIDE SEQUENCE</scope>
    <source>
        <strain evidence="8">SGP5-SGP5p</strain>
        <tissue evidence="8">Aerial part</tissue>
    </source>
</reference>
<keyword evidence="3 6" id="KW-0378">Hydrolase</keyword>
<evidence type="ECO:0000256" key="6">
    <source>
        <dbReference type="RuleBase" id="RU003983"/>
    </source>
</evidence>
<comment type="caution">
    <text evidence="8">The sequence shown here is derived from an EMBL/GenBank/DDBJ whole genome shotgun (WGS) entry which is preliminary data.</text>
</comment>
<dbReference type="GO" id="GO:0016020">
    <property type="term" value="C:membrane"/>
    <property type="evidence" value="ECO:0007669"/>
    <property type="project" value="TreeGrafter"/>
</dbReference>
<dbReference type="GO" id="GO:0046872">
    <property type="term" value="F:metal ion binding"/>
    <property type="evidence" value="ECO:0007669"/>
    <property type="project" value="UniProtKB-KW"/>
</dbReference>
<dbReference type="EMBL" id="JAKOGI010000028">
    <property type="protein sequence ID" value="KAJ8448656.1"/>
    <property type="molecule type" value="Genomic_DNA"/>
</dbReference>
<comment type="similarity">
    <text evidence="6">Belongs to the peptidase M48 family.</text>
</comment>
<dbReference type="PANTHER" id="PTHR22726:SF1">
    <property type="entry name" value="METALLOENDOPEPTIDASE OMA1, MITOCHONDRIAL"/>
    <property type="match status" value="1"/>
</dbReference>
<evidence type="ECO:0000313" key="8">
    <source>
        <dbReference type="EMBL" id="KAJ8448656.1"/>
    </source>
</evidence>
<accession>A0A9Q1KTQ0</accession>
<organism evidence="8 9">
    <name type="scientific">Carnegiea gigantea</name>
    <dbReference type="NCBI Taxonomy" id="171969"/>
    <lineage>
        <taxon>Eukaryota</taxon>
        <taxon>Viridiplantae</taxon>
        <taxon>Streptophyta</taxon>
        <taxon>Embryophyta</taxon>
        <taxon>Tracheophyta</taxon>
        <taxon>Spermatophyta</taxon>
        <taxon>Magnoliopsida</taxon>
        <taxon>eudicotyledons</taxon>
        <taxon>Gunneridae</taxon>
        <taxon>Pentapetalae</taxon>
        <taxon>Caryophyllales</taxon>
        <taxon>Cactineae</taxon>
        <taxon>Cactaceae</taxon>
        <taxon>Cactoideae</taxon>
        <taxon>Echinocereeae</taxon>
        <taxon>Carnegiea</taxon>
    </lineage>
</organism>
<proteinExistence type="inferred from homology"/>
<protein>
    <recommendedName>
        <fullName evidence="7">Peptidase M48 domain-containing protein</fullName>
    </recommendedName>
</protein>
<comment type="cofactor">
    <cofactor evidence="6">
        <name>Zn(2+)</name>
        <dbReference type="ChEBI" id="CHEBI:29105"/>
    </cofactor>
    <text evidence="6">Binds 1 zinc ion per subunit.</text>
</comment>
<dbReference type="InterPro" id="IPR051156">
    <property type="entry name" value="Mito/Outer_Membr_Metalloprot"/>
</dbReference>
<gene>
    <name evidence="8" type="ORF">Cgig2_010543</name>
</gene>
<evidence type="ECO:0000256" key="2">
    <source>
        <dbReference type="ARBA" id="ARBA00022723"/>
    </source>
</evidence>
<dbReference type="OrthoDB" id="7464992at2759"/>
<sequence>MGWYRKFVFDAFQNVGSKLVSRNHTHAPAPRVHSNCNSSFYNPCKSSGIFGSPSISSKFGGHLNGLKQNESGLISGVTRRYCCVHRDQFHHFKSGKYNMWFQNTENGLIVAVVSSVALITVFCGSTEAVPYTKRKHFVILSSDFEKFLRESIVKKLKERYKGKILPNTHPDIVKVRLIAKEIIDALKRGLSNDQVWSDASEGGVQNESPSVETSCKEGEVLNDKWVKESRKQCEMQGVNTSTQHLEGWNWEVLVVDEPTINAFCAPGGKIVVFNGLLKHFKTDAEIATVIGHEVGHAVARHVAEHITKNLWLAILELILCQFVKPDIVNAMSNFLLKLPFSRKMEMEADYIGLLLLASAGYDPRVAPQVYEKLGEVAGGDSVLKDYLSTHPSGKKRAQLLTRAHVMKEALAVYLEAIAGRGVEGFL</sequence>
<dbReference type="Gene3D" id="3.30.2010.10">
    <property type="entry name" value="Metalloproteases ('zincins'), catalytic domain"/>
    <property type="match status" value="1"/>
</dbReference>
<keyword evidence="5 6" id="KW-0482">Metalloprotease</keyword>
<keyword evidence="1 6" id="KW-0645">Protease</keyword>
<keyword evidence="9" id="KW-1185">Reference proteome</keyword>
<dbReference type="CDD" id="cd07331">
    <property type="entry name" value="M48C_Oma1_like"/>
    <property type="match status" value="1"/>
</dbReference>
<dbReference type="PANTHER" id="PTHR22726">
    <property type="entry name" value="METALLOENDOPEPTIDASE OMA1"/>
    <property type="match status" value="1"/>
</dbReference>
<dbReference type="Proteomes" id="UP001153076">
    <property type="component" value="Unassembled WGS sequence"/>
</dbReference>
<dbReference type="Pfam" id="PF01435">
    <property type="entry name" value="Peptidase_M48"/>
    <property type="match status" value="1"/>
</dbReference>
<dbReference type="GO" id="GO:0051603">
    <property type="term" value="P:proteolysis involved in protein catabolic process"/>
    <property type="evidence" value="ECO:0007669"/>
    <property type="project" value="TreeGrafter"/>
</dbReference>
<dbReference type="GO" id="GO:0004222">
    <property type="term" value="F:metalloendopeptidase activity"/>
    <property type="evidence" value="ECO:0007669"/>
    <property type="project" value="InterPro"/>
</dbReference>
<keyword evidence="4 6" id="KW-0862">Zinc</keyword>
<feature type="domain" description="Peptidase M48" evidence="7">
    <location>
        <begin position="243"/>
        <end position="401"/>
    </location>
</feature>
<evidence type="ECO:0000313" key="9">
    <source>
        <dbReference type="Proteomes" id="UP001153076"/>
    </source>
</evidence>
<dbReference type="InterPro" id="IPR001915">
    <property type="entry name" value="Peptidase_M48"/>
</dbReference>
<evidence type="ECO:0000256" key="1">
    <source>
        <dbReference type="ARBA" id="ARBA00022670"/>
    </source>
</evidence>
<evidence type="ECO:0000256" key="5">
    <source>
        <dbReference type="ARBA" id="ARBA00023049"/>
    </source>
</evidence>
<name>A0A9Q1KTQ0_9CARY</name>
<keyword evidence="2" id="KW-0479">Metal-binding</keyword>
<evidence type="ECO:0000256" key="3">
    <source>
        <dbReference type="ARBA" id="ARBA00022801"/>
    </source>
</evidence>